<reference evidence="2" key="1">
    <citation type="submission" date="2025-08" db="UniProtKB">
        <authorList>
            <consortium name="Ensembl"/>
        </authorList>
    </citation>
    <scope>IDENTIFICATION</scope>
</reference>
<reference evidence="2" key="2">
    <citation type="submission" date="2025-09" db="UniProtKB">
        <authorList>
            <consortium name="Ensembl"/>
        </authorList>
    </citation>
    <scope>IDENTIFICATION</scope>
</reference>
<dbReference type="AlphaFoldDB" id="A0A8C0B8G0"/>
<evidence type="ECO:0000313" key="2">
    <source>
        <dbReference type="Ensembl" id="ENSBJAP00000013321.1"/>
    </source>
</evidence>
<dbReference type="InterPro" id="IPR003018">
    <property type="entry name" value="GAF"/>
</dbReference>
<dbReference type="SUPFAM" id="SSF55781">
    <property type="entry name" value="GAF domain-like"/>
    <property type="match status" value="1"/>
</dbReference>
<dbReference type="InterPro" id="IPR029016">
    <property type="entry name" value="GAF-like_dom_sf"/>
</dbReference>
<evidence type="ECO:0000259" key="1">
    <source>
        <dbReference type="Pfam" id="PF01590"/>
    </source>
</evidence>
<organism evidence="2 3">
    <name type="scientific">Buteo japonicus</name>
    <dbReference type="NCBI Taxonomy" id="224669"/>
    <lineage>
        <taxon>Eukaryota</taxon>
        <taxon>Metazoa</taxon>
        <taxon>Chordata</taxon>
        <taxon>Craniata</taxon>
        <taxon>Vertebrata</taxon>
        <taxon>Euteleostomi</taxon>
        <taxon>Archelosauria</taxon>
        <taxon>Archosauria</taxon>
        <taxon>Dinosauria</taxon>
        <taxon>Saurischia</taxon>
        <taxon>Theropoda</taxon>
        <taxon>Coelurosauria</taxon>
        <taxon>Aves</taxon>
        <taxon>Neognathae</taxon>
        <taxon>Neoaves</taxon>
        <taxon>Telluraves</taxon>
        <taxon>Accipitrimorphae</taxon>
        <taxon>Accipitriformes</taxon>
        <taxon>Accipitridae</taxon>
        <taxon>Accipitrinae</taxon>
        <taxon>Buteo</taxon>
    </lineage>
</organism>
<name>A0A8C0B8G0_9AVES</name>
<dbReference type="Gene3D" id="3.30.450.40">
    <property type="match status" value="1"/>
</dbReference>
<keyword evidence="3" id="KW-1185">Reference proteome</keyword>
<feature type="domain" description="GAF" evidence="1">
    <location>
        <begin position="26"/>
        <end position="144"/>
    </location>
</feature>
<protein>
    <recommendedName>
        <fullName evidence="1">GAF domain-containing protein</fullName>
    </recommendedName>
</protein>
<proteinExistence type="predicted"/>
<dbReference type="Ensembl" id="ENSBJAT00000013685.1">
    <property type="protein sequence ID" value="ENSBJAP00000013321.1"/>
    <property type="gene ID" value="ENSBJAG00000008903.1"/>
</dbReference>
<dbReference type="Pfam" id="PF01590">
    <property type="entry name" value="GAF"/>
    <property type="match status" value="1"/>
</dbReference>
<dbReference type="Proteomes" id="UP000694555">
    <property type="component" value="Unplaced"/>
</dbReference>
<sequence length="148" mass="16524">MESWDGNESDILFELIEDMQESIKMEKVIFKTLRRISTFICADCCSFSTSRREAPLRNAWSPSNCEIVCPLDIGIVGYVAQTKKNHEHQGCQQGRSAFSPFVDELTDYTTKSILATSILNGKDVLAVILAINKLDSPFFTSSDETVSS</sequence>
<evidence type="ECO:0000313" key="3">
    <source>
        <dbReference type="Proteomes" id="UP000694555"/>
    </source>
</evidence>
<accession>A0A8C0B8G0</accession>